<keyword evidence="2" id="KW-0812">Transmembrane</keyword>
<feature type="transmembrane region" description="Helical" evidence="2">
    <location>
        <begin position="197"/>
        <end position="215"/>
    </location>
</feature>
<dbReference type="EMBL" id="CP060713">
    <property type="protein sequence ID" value="QNN53974.1"/>
    <property type="molecule type" value="Genomic_DNA"/>
</dbReference>
<feature type="transmembrane region" description="Helical" evidence="2">
    <location>
        <begin position="100"/>
        <end position="128"/>
    </location>
</feature>
<evidence type="ECO:0000313" key="3">
    <source>
        <dbReference type="EMBL" id="QNN53974.1"/>
    </source>
</evidence>
<proteinExistence type="predicted"/>
<organism evidence="3 4">
    <name type="scientific">Nocardioides mesophilus</name>
    <dbReference type="NCBI Taxonomy" id="433659"/>
    <lineage>
        <taxon>Bacteria</taxon>
        <taxon>Bacillati</taxon>
        <taxon>Actinomycetota</taxon>
        <taxon>Actinomycetes</taxon>
        <taxon>Propionibacteriales</taxon>
        <taxon>Nocardioidaceae</taxon>
        <taxon>Nocardioides</taxon>
    </lineage>
</organism>
<reference evidence="3 4" key="1">
    <citation type="submission" date="2020-08" db="EMBL/GenBank/DDBJ databases">
        <title>Genome sequence of Nocardioides mesophilus KACC 16243T.</title>
        <authorList>
            <person name="Hyun D.-W."/>
            <person name="Bae J.-W."/>
        </authorList>
    </citation>
    <scope>NUCLEOTIDE SEQUENCE [LARGE SCALE GENOMIC DNA]</scope>
    <source>
        <strain evidence="3 4">KACC 16243</strain>
    </source>
</reference>
<evidence type="ECO:0000256" key="2">
    <source>
        <dbReference type="SAM" id="Phobius"/>
    </source>
</evidence>
<evidence type="ECO:0000256" key="1">
    <source>
        <dbReference type="SAM" id="MobiDB-lite"/>
    </source>
</evidence>
<feature type="transmembrane region" description="Helical" evidence="2">
    <location>
        <begin position="29"/>
        <end position="49"/>
    </location>
</feature>
<accession>A0A7G9REE9</accession>
<feature type="transmembrane region" description="Helical" evidence="2">
    <location>
        <begin position="69"/>
        <end position="88"/>
    </location>
</feature>
<feature type="transmembrane region" description="Helical" evidence="2">
    <location>
        <begin position="148"/>
        <end position="165"/>
    </location>
</feature>
<name>A0A7G9REE9_9ACTN</name>
<dbReference type="RefSeq" id="WP_187579818.1">
    <property type="nucleotide sequence ID" value="NZ_CP060713.1"/>
</dbReference>
<keyword evidence="2" id="KW-0472">Membrane</keyword>
<feature type="transmembrane region" description="Helical" evidence="2">
    <location>
        <begin position="172"/>
        <end position="191"/>
    </location>
</feature>
<feature type="region of interest" description="Disordered" evidence="1">
    <location>
        <begin position="1"/>
        <end position="20"/>
    </location>
</feature>
<evidence type="ECO:0008006" key="5">
    <source>
        <dbReference type="Google" id="ProtNLM"/>
    </source>
</evidence>
<dbReference type="AlphaFoldDB" id="A0A7G9REE9"/>
<protein>
    <recommendedName>
        <fullName evidence="5">DUF4386 family protein</fullName>
    </recommendedName>
</protein>
<keyword evidence="4" id="KW-1185">Reference proteome</keyword>
<dbReference type="KEGG" id="nmes:H9L09_06215"/>
<dbReference type="Proteomes" id="UP000515947">
    <property type="component" value="Chromosome"/>
</dbReference>
<evidence type="ECO:0000313" key="4">
    <source>
        <dbReference type="Proteomes" id="UP000515947"/>
    </source>
</evidence>
<keyword evidence="2" id="KW-1133">Transmembrane helix</keyword>
<sequence>MSSENEGVDMGHPARPRGDVARAKSGRSAAYWGIAFVVLLLVSAGMVSVPGEQDGVPFVRDFYQDHSGVIVTAQVIGLAAAVAFLGFVRRLQHSGWVGAAPWVLVSGAAVAGTAVLTAVPPLLLSQVAGSAGDGTVRSLALASDLTDVALFVAIAVFSGAVTVAVKSTWVRAVSAVVALLSGLRAVLLLAGSAALEVAAPMAFIVLVLCLAWCCWRWRGSASG</sequence>
<gene>
    <name evidence="3" type="ORF">H9L09_06215</name>
</gene>